<dbReference type="GO" id="GO:0007283">
    <property type="term" value="P:spermatogenesis"/>
    <property type="evidence" value="ECO:0007669"/>
    <property type="project" value="UniProtKB-KW"/>
</dbReference>
<comment type="subunit">
    <text evidence="2">Interacts with DDX4, PIWIL1, RANBP9 and TDRD1.</text>
</comment>
<dbReference type="InterPro" id="IPR013761">
    <property type="entry name" value="SAM/pointed_sf"/>
</dbReference>
<evidence type="ECO:0000256" key="10">
    <source>
        <dbReference type="ARBA" id="ARBA00023043"/>
    </source>
</evidence>
<feature type="repeat" description="ANK" evidence="14">
    <location>
        <begin position="244"/>
        <end position="276"/>
    </location>
</feature>
<evidence type="ECO:0000256" key="8">
    <source>
        <dbReference type="ARBA" id="ARBA00022782"/>
    </source>
</evidence>
<keyword evidence="18" id="KW-1185">Reference proteome</keyword>
<evidence type="ECO:0000313" key="18">
    <source>
        <dbReference type="Proteomes" id="UP000749559"/>
    </source>
</evidence>
<evidence type="ECO:0000256" key="3">
    <source>
        <dbReference type="ARBA" id="ARBA00020117"/>
    </source>
</evidence>
<dbReference type="Gene3D" id="1.10.150.50">
    <property type="entry name" value="Transcription Factor, Ets-1"/>
    <property type="match status" value="1"/>
</dbReference>
<feature type="repeat" description="ANK" evidence="14">
    <location>
        <begin position="211"/>
        <end position="243"/>
    </location>
</feature>
<dbReference type="PROSITE" id="PS50088">
    <property type="entry name" value="ANK_REPEAT"/>
    <property type="match status" value="3"/>
</dbReference>
<dbReference type="InterPro" id="IPR036770">
    <property type="entry name" value="Ankyrin_rpt-contain_sf"/>
</dbReference>
<evidence type="ECO:0000256" key="2">
    <source>
        <dbReference type="ARBA" id="ARBA00011479"/>
    </source>
</evidence>
<keyword evidence="10 14" id="KW-0040">ANK repeat</keyword>
<evidence type="ECO:0000256" key="9">
    <source>
        <dbReference type="ARBA" id="ARBA00022871"/>
    </source>
</evidence>
<evidence type="ECO:0000256" key="6">
    <source>
        <dbReference type="ARBA" id="ARBA00022553"/>
    </source>
</evidence>
<dbReference type="EMBL" id="CAIIXF020000005">
    <property type="protein sequence ID" value="CAH1782951.1"/>
    <property type="molecule type" value="Genomic_DNA"/>
</dbReference>
<evidence type="ECO:0000256" key="11">
    <source>
        <dbReference type="ARBA" id="ARBA00023158"/>
    </source>
</evidence>
<dbReference type="GO" id="GO:0051321">
    <property type="term" value="P:meiotic cell cycle"/>
    <property type="evidence" value="ECO:0007669"/>
    <property type="project" value="UniProtKB-KW"/>
</dbReference>
<keyword evidence="5" id="KW-0963">Cytoplasm</keyword>
<dbReference type="AlphaFoldDB" id="A0A8S4NS90"/>
<feature type="compositionally biased region" description="Acidic residues" evidence="15">
    <location>
        <begin position="9"/>
        <end position="18"/>
    </location>
</feature>
<evidence type="ECO:0000256" key="13">
    <source>
        <dbReference type="ARBA" id="ARBA00030354"/>
    </source>
</evidence>
<feature type="domain" description="SAM" evidence="16">
    <location>
        <begin position="348"/>
        <end position="405"/>
    </location>
</feature>
<feature type="compositionally biased region" description="Basic and acidic residues" evidence="15">
    <location>
        <begin position="98"/>
        <end position="107"/>
    </location>
</feature>
<protein>
    <recommendedName>
        <fullName evidence="3">Ankyrin repeat, SAM and basic leucine zipper domain-containing protein 1</fullName>
    </recommendedName>
    <alternativeName>
        <fullName evidence="13">Germ cell-specific ankyrin, SAM and basic leucine zipper domain-containing protein</fullName>
    </alternativeName>
</protein>
<evidence type="ECO:0000313" key="17">
    <source>
        <dbReference type="EMBL" id="CAH1782951.1"/>
    </source>
</evidence>
<name>A0A8S4NS90_OWEFU</name>
<dbReference type="SUPFAM" id="SSF47769">
    <property type="entry name" value="SAM/Pointed domain"/>
    <property type="match status" value="1"/>
</dbReference>
<evidence type="ECO:0000256" key="14">
    <source>
        <dbReference type="PROSITE-ProRule" id="PRU00023"/>
    </source>
</evidence>
<dbReference type="PANTHER" id="PTHR24157:SF3">
    <property type="entry name" value="ANKYRIN REPEAT, SAM AND BASIC LEUCINE ZIPPER DOMAIN-CONTAINING PROTEIN 1"/>
    <property type="match status" value="1"/>
</dbReference>
<gene>
    <name evidence="17" type="ORF">OFUS_LOCUS9347</name>
</gene>
<proteinExistence type="predicted"/>
<feature type="compositionally biased region" description="Polar residues" evidence="15">
    <location>
        <begin position="32"/>
        <end position="48"/>
    </location>
</feature>
<feature type="compositionally biased region" description="Polar residues" evidence="15">
    <location>
        <begin position="69"/>
        <end position="78"/>
    </location>
</feature>
<keyword evidence="11" id="KW-0943">RNA-mediated gene silencing</keyword>
<dbReference type="InterPro" id="IPR002110">
    <property type="entry name" value="Ankyrin_rpt"/>
</dbReference>
<keyword evidence="8" id="KW-0221">Differentiation</keyword>
<dbReference type="PROSITE" id="PS50105">
    <property type="entry name" value="SAM_DOMAIN"/>
    <property type="match status" value="1"/>
</dbReference>
<reference evidence="17" key="1">
    <citation type="submission" date="2022-03" db="EMBL/GenBank/DDBJ databases">
        <authorList>
            <person name="Martin C."/>
        </authorList>
    </citation>
    <scope>NUCLEOTIDE SEQUENCE</scope>
</reference>
<dbReference type="SUPFAM" id="SSF48403">
    <property type="entry name" value="Ankyrin repeat"/>
    <property type="match status" value="1"/>
</dbReference>
<dbReference type="GO" id="GO:0031047">
    <property type="term" value="P:regulatory ncRNA-mediated gene silencing"/>
    <property type="evidence" value="ECO:0007669"/>
    <property type="project" value="UniProtKB-KW"/>
</dbReference>
<dbReference type="Gene3D" id="1.25.40.20">
    <property type="entry name" value="Ankyrin repeat-containing domain"/>
    <property type="match status" value="1"/>
</dbReference>
<keyword evidence="9" id="KW-0744">Spermatogenesis</keyword>
<dbReference type="Pfam" id="PF07647">
    <property type="entry name" value="SAM_2"/>
    <property type="match status" value="1"/>
</dbReference>
<keyword evidence="4" id="KW-0217">Developmental protein</keyword>
<evidence type="ECO:0000259" key="16">
    <source>
        <dbReference type="PROSITE" id="PS50105"/>
    </source>
</evidence>
<evidence type="ECO:0000256" key="15">
    <source>
        <dbReference type="SAM" id="MobiDB-lite"/>
    </source>
</evidence>
<keyword evidence="12" id="KW-0469">Meiosis</keyword>
<dbReference type="GO" id="GO:0071546">
    <property type="term" value="C:pi-body"/>
    <property type="evidence" value="ECO:0007669"/>
    <property type="project" value="TreeGrafter"/>
</dbReference>
<keyword evidence="7" id="KW-0677">Repeat</keyword>
<evidence type="ECO:0000256" key="5">
    <source>
        <dbReference type="ARBA" id="ARBA00022490"/>
    </source>
</evidence>
<dbReference type="InterPro" id="IPR001660">
    <property type="entry name" value="SAM"/>
</dbReference>
<feature type="compositionally biased region" description="Polar residues" evidence="15">
    <location>
        <begin position="87"/>
        <end position="97"/>
    </location>
</feature>
<dbReference type="CDD" id="cd09521">
    <property type="entry name" value="SAM_ASZ1"/>
    <property type="match status" value="1"/>
</dbReference>
<dbReference type="SMART" id="SM00248">
    <property type="entry name" value="ANK"/>
    <property type="match status" value="5"/>
</dbReference>
<dbReference type="Pfam" id="PF12796">
    <property type="entry name" value="Ank_2"/>
    <property type="match status" value="2"/>
</dbReference>
<dbReference type="SMART" id="SM00454">
    <property type="entry name" value="SAM"/>
    <property type="match status" value="1"/>
</dbReference>
<evidence type="ECO:0000256" key="1">
    <source>
        <dbReference type="ARBA" id="ARBA00004496"/>
    </source>
</evidence>
<dbReference type="GO" id="GO:0030154">
    <property type="term" value="P:cell differentiation"/>
    <property type="evidence" value="ECO:0007669"/>
    <property type="project" value="UniProtKB-KW"/>
</dbReference>
<evidence type="ECO:0000256" key="7">
    <source>
        <dbReference type="ARBA" id="ARBA00022737"/>
    </source>
</evidence>
<evidence type="ECO:0000256" key="4">
    <source>
        <dbReference type="ARBA" id="ARBA00022473"/>
    </source>
</evidence>
<keyword evidence="6" id="KW-0597">Phosphoprotein</keyword>
<evidence type="ECO:0000256" key="12">
    <source>
        <dbReference type="ARBA" id="ARBA00023254"/>
    </source>
</evidence>
<accession>A0A8S4NS90</accession>
<comment type="subcellular location">
    <subcellularLocation>
        <location evidence="1">Cytoplasm</location>
    </subcellularLocation>
</comment>
<feature type="repeat" description="ANK" evidence="14">
    <location>
        <begin position="140"/>
        <end position="172"/>
    </location>
</feature>
<dbReference type="OrthoDB" id="448455at2759"/>
<dbReference type="Proteomes" id="UP000749559">
    <property type="component" value="Unassembled WGS sequence"/>
</dbReference>
<feature type="region of interest" description="Disordered" evidence="15">
    <location>
        <begin position="1"/>
        <end position="107"/>
    </location>
</feature>
<sequence>MNMSCPAGFEDEEFDEDGFMFSNGPSDEYQRKQSPQKPSNFQSYQPRQSGGFGPPPARFNNRNNYNGNKQSTRTPNRLKQSHRERTVQQNGSQNGNHRNLDSRNMPVDRDDFRSAVQRGNIDVINQYLNDGIAVDTVMRTGWTALMYAANSANTPTVQLLLDKGADPNFNCDQYTVLIAACSSTSEFEDELLSTINLLIKNGANCNAYDRHHMSSLMYAAKAGRALVIQKLLEQNVDINKQDSRGWTALSHAAFKGHQRVVTLLLNHKADPNKQCTDGRTALDLASESGFTKIYDILDDMTADDRKLGTMKPTVLSIQQAEAAGDAKKKNVQFNSCDHLKPSNTQGYRSLGGLELFLHGLDCSDLVPLFTDHQITFEAFLLMDEDALIKLGVEKMGVRKKILDAILDSHKAEWKQSSIINPGMAPKSSYNRTITCQDAVAMVSNINNHVTYITSSIAYIERTLKKNPKLLHGAQEGKGGQQLHHFTVDTMTHTKTLYDELGKLRHNVSRILEKEDLNPTDLLQYKERHKRRNYRLSVVLTGTLLVAGLLWKKDLVVEKITDFYSSFGGSSS</sequence>
<dbReference type="PROSITE" id="PS50297">
    <property type="entry name" value="ANK_REP_REGION"/>
    <property type="match status" value="2"/>
</dbReference>
<comment type="caution">
    <text evidence="17">The sequence shown here is derived from an EMBL/GenBank/DDBJ whole genome shotgun (WGS) entry which is preliminary data.</text>
</comment>
<organism evidence="17 18">
    <name type="scientific">Owenia fusiformis</name>
    <name type="common">Polychaete worm</name>
    <dbReference type="NCBI Taxonomy" id="6347"/>
    <lineage>
        <taxon>Eukaryota</taxon>
        <taxon>Metazoa</taxon>
        <taxon>Spiralia</taxon>
        <taxon>Lophotrochozoa</taxon>
        <taxon>Annelida</taxon>
        <taxon>Polychaeta</taxon>
        <taxon>Sedentaria</taxon>
        <taxon>Canalipalpata</taxon>
        <taxon>Sabellida</taxon>
        <taxon>Oweniida</taxon>
        <taxon>Oweniidae</taxon>
        <taxon>Owenia</taxon>
    </lineage>
</organism>
<dbReference type="PANTHER" id="PTHR24157">
    <property type="entry name" value="ANKYRIN REPEAT, SAM AND BASIC LEUCINE ZIPPER DOMAIN-CONTAINING PROTEIN 1"/>
    <property type="match status" value="1"/>
</dbReference>
<dbReference type="InterPro" id="IPR042650">
    <property type="entry name" value="Asz1_SAM"/>
</dbReference>